<dbReference type="Proteomes" id="UP000240535">
    <property type="component" value="Unassembled WGS sequence"/>
</dbReference>
<dbReference type="AlphaFoldDB" id="A0A2P8R139"/>
<dbReference type="PANTHER" id="PTHR30036:SF7">
    <property type="entry name" value="ABC TRANSPORTER PERIPLASMIC-BINDING PROTEIN YPHF"/>
    <property type="match status" value="1"/>
</dbReference>
<evidence type="ECO:0000313" key="6">
    <source>
        <dbReference type="Proteomes" id="UP000240535"/>
    </source>
</evidence>
<comment type="similarity">
    <text evidence="2">Belongs to the bacterial solute-binding protein 2 family.</text>
</comment>
<comment type="caution">
    <text evidence="5">The sequence shown here is derived from an EMBL/GenBank/DDBJ whole genome shotgun (WGS) entry which is preliminary data.</text>
</comment>
<dbReference type="RefSeq" id="WP_106870847.1">
    <property type="nucleotide sequence ID" value="NZ_CP053841.1"/>
</dbReference>
<dbReference type="GO" id="GO:0030246">
    <property type="term" value="F:carbohydrate binding"/>
    <property type="evidence" value="ECO:0007669"/>
    <property type="project" value="TreeGrafter"/>
</dbReference>
<protein>
    <recommendedName>
        <fullName evidence="4">Periplasmic binding protein domain-containing protein</fullName>
    </recommendedName>
</protein>
<dbReference type="CDD" id="cd19966">
    <property type="entry name" value="PBP1_ABC_sugar_binding-like"/>
    <property type="match status" value="1"/>
</dbReference>
<evidence type="ECO:0000256" key="1">
    <source>
        <dbReference type="ARBA" id="ARBA00004196"/>
    </source>
</evidence>
<sequence length="318" mass="34634">MKKLLLSLILAFSFANAKDKLTIYFDAGGSAGDAFGTVISNGAKAAAKDLNVDLKVYFSDWNPNKMLENFRTYSATKPDGIVVMGHPGDEIYKPLIDKAIKDGIYVTSIDTPLKETRKENGSKGFGYAGSDNYSSGIAMGNEAIRYLKLKKGDKALVWGLLSQPERGLRAKAMIEVLEQNGIVVDYIEISPEINKDATLGQNVFGAYMAKHPDTKVAFIDHGSLTAQMGQFMKNLGLDKDKLSIAGFSLSPATLAGIKDGYVDIIGDAQPFFQGYFSIVQIYMSKKYGFSGFHVDTGGGFVTKENIDMIEPLIKQGIR</sequence>
<comment type="subcellular location">
    <subcellularLocation>
        <location evidence="1">Cell envelope</location>
    </subcellularLocation>
</comment>
<name>A0A2P8R139_9BACT</name>
<dbReference type="PANTHER" id="PTHR30036">
    <property type="entry name" value="D-XYLOSE-BINDING PERIPLASMIC PROTEIN"/>
    <property type="match status" value="1"/>
</dbReference>
<proteinExistence type="inferred from homology"/>
<keyword evidence="6" id="KW-1185">Reference proteome</keyword>
<evidence type="ECO:0000259" key="4">
    <source>
        <dbReference type="Pfam" id="PF13407"/>
    </source>
</evidence>
<accession>A0A2P8R139</accession>
<dbReference type="SUPFAM" id="SSF53822">
    <property type="entry name" value="Periplasmic binding protein-like I"/>
    <property type="match status" value="1"/>
</dbReference>
<reference evidence="6" key="1">
    <citation type="submission" date="2017-10" db="EMBL/GenBank/DDBJ databases">
        <title>Campylobacter species from seals.</title>
        <authorList>
            <person name="Gilbert M.J."/>
            <person name="Zomer A.L."/>
            <person name="Timmerman A.J."/>
            <person name="Duim B."/>
            <person name="Wagenaar J.A."/>
        </authorList>
    </citation>
    <scope>NUCLEOTIDE SEQUENCE [LARGE SCALE GENOMIC DNA]</scope>
    <source>
        <strain evidence="6">17S00004-5</strain>
    </source>
</reference>
<evidence type="ECO:0000256" key="3">
    <source>
        <dbReference type="SAM" id="SignalP"/>
    </source>
</evidence>
<dbReference type="InterPro" id="IPR028082">
    <property type="entry name" value="Peripla_BP_I"/>
</dbReference>
<gene>
    <name evidence="5" type="ORF">CQ405_03935</name>
</gene>
<feature type="signal peptide" evidence="3">
    <location>
        <begin position="1"/>
        <end position="17"/>
    </location>
</feature>
<dbReference type="Pfam" id="PF13407">
    <property type="entry name" value="Peripla_BP_4"/>
    <property type="match status" value="1"/>
</dbReference>
<dbReference type="OrthoDB" id="257716at2"/>
<dbReference type="InterPro" id="IPR025997">
    <property type="entry name" value="SBP_2_dom"/>
</dbReference>
<dbReference type="Gene3D" id="3.40.50.2300">
    <property type="match status" value="2"/>
</dbReference>
<keyword evidence="3" id="KW-0732">Signal</keyword>
<feature type="chain" id="PRO_5015140840" description="Periplasmic binding protein domain-containing protein" evidence="3">
    <location>
        <begin position="18"/>
        <end position="318"/>
    </location>
</feature>
<dbReference type="EMBL" id="PDHH01000003">
    <property type="protein sequence ID" value="PSM52213.1"/>
    <property type="molecule type" value="Genomic_DNA"/>
</dbReference>
<dbReference type="InterPro" id="IPR050555">
    <property type="entry name" value="Bact_Solute-Bind_Prot2"/>
</dbReference>
<dbReference type="GO" id="GO:0030288">
    <property type="term" value="C:outer membrane-bounded periplasmic space"/>
    <property type="evidence" value="ECO:0007669"/>
    <property type="project" value="TreeGrafter"/>
</dbReference>
<evidence type="ECO:0000256" key="2">
    <source>
        <dbReference type="ARBA" id="ARBA00007639"/>
    </source>
</evidence>
<organism evidence="5 6">
    <name type="scientific">Campylobacter blaseri</name>
    <dbReference type="NCBI Taxonomy" id="2042961"/>
    <lineage>
        <taxon>Bacteria</taxon>
        <taxon>Pseudomonadati</taxon>
        <taxon>Campylobacterota</taxon>
        <taxon>Epsilonproteobacteria</taxon>
        <taxon>Campylobacterales</taxon>
        <taxon>Campylobacteraceae</taxon>
        <taxon>Campylobacter</taxon>
    </lineage>
</organism>
<evidence type="ECO:0000313" key="5">
    <source>
        <dbReference type="EMBL" id="PSM52213.1"/>
    </source>
</evidence>
<feature type="domain" description="Periplasmic binding protein" evidence="4">
    <location>
        <begin position="31"/>
        <end position="281"/>
    </location>
</feature>